<dbReference type="RefSeq" id="XP_065668092.1">
    <property type="nucleotide sequence ID" value="XM_065812020.1"/>
</dbReference>
<reference evidence="3" key="1">
    <citation type="submission" date="2025-08" db="UniProtKB">
        <authorList>
            <consortium name="RefSeq"/>
        </authorList>
    </citation>
    <scope>IDENTIFICATION</scope>
</reference>
<dbReference type="InterPro" id="IPR025398">
    <property type="entry name" value="DUF4371"/>
</dbReference>
<dbReference type="PANTHER" id="PTHR45749">
    <property type="match status" value="1"/>
</dbReference>
<dbReference type="PANTHER" id="PTHR45749:SF23">
    <property type="entry name" value="ZINC FINGER MYM-TYPE PROTEIN 1-LIKE"/>
    <property type="match status" value="1"/>
</dbReference>
<dbReference type="GeneID" id="136088323"/>
<protein>
    <submittedName>
        <fullName evidence="3">Uncharacterized protein LOC136088323</fullName>
    </submittedName>
</protein>
<proteinExistence type="predicted"/>
<accession>A0ABM4D1G7</accession>
<organism evidence="2 3">
    <name type="scientific">Hydra vulgaris</name>
    <name type="common">Hydra</name>
    <name type="synonym">Hydra attenuata</name>
    <dbReference type="NCBI Taxonomy" id="6087"/>
    <lineage>
        <taxon>Eukaryota</taxon>
        <taxon>Metazoa</taxon>
        <taxon>Cnidaria</taxon>
        <taxon>Hydrozoa</taxon>
        <taxon>Hydroidolina</taxon>
        <taxon>Anthoathecata</taxon>
        <taxon>Aplanulata</taxon>
        <taxon>Hydridae</taxon>
        <taxon>Hydra</taxon>
    </lineage>
</organism>
<name>A0ABM4D1G7_HYDVU</name>
<gene>
    <name evidence="3" type="primary">LOC136088323</name>
</gene>
<keyword evidence="2" id="KW-1185">Reference proteome</keyword>
<dbReference type="Pfam" id="PF14291">
    <property type="entry name" value="DUF4371"/>
    <property type="match status" value="1"/>
</dbReference>
<sequence length="248" mass="28002">MKQRATNLGRIDTTITRQLKIETNYWINVLTRVCSVVKSLASHGLPFRGTEEKYGSSVANSGNFIMAMELVAEYDPFLCQHISKYGNPGKGNTSYLSFYTYEQFISIMSEKVLETIIKEVKSATYFSIIIDSTPDITHIDQLSFIIRYVLPNGEPVERFIGFIDDAGHKAESLTDAIFSILKKYALNSLLKKYNNSTLKSLSDTRWSARDDACHSLKTNWAGVKKALLDLKHDKLQKPLTRSEAEGLL</sequence>
<feature type="domain" description="DUF4371" evidence="1">
    <location>
        <begin position="17"/>
        <end position="193"/>
    </location>
</feature>
<evidence type="ECO:0000313" key="3">
    <source>
        <dbReference type="RefSeq" id="XP_065668092.1"/>
    </source>
</evidence>
<evidence type="ECO:0000313" key="2">
    <source>
        <dbReference type="Proteomes" id="UP001652625"/>
    </source>
</evidence>
<evidence type="ECO:0000259" key="1">
    <source>
        <dbReference type="Pfam" id="PF14291"/>
    </source>
</evidence>
<dbReference type="Proteomes" id="UP001652625">
    <property type="component" value="Chromosome 12"/>
</dbReference>